<evidence type="ECO:0000313" key="2">
    <source>
        <dbReference type="EMBL" id="REG33212.1"/>
    </source>
</evidence>
<sequence length="272" mass="28466">MFGTARQGMAGRPATHVGGVGQPPPGTLGSPRPTTTQAVVISRPLIQVRRVTPTSGSAMPLAPGRGTERREYRVLTETTSRAHEGTHEEKPQKKKGKYRSERQAKRAALMEHEAEPGFPEEPLLSAASASAPVAPDEPQLETAAVTDGGVGLLKKQLASGLWAGMEASTEPVHQARATALALLELLRQGITSSHALHGAQVKKAVEALLALVPRLGGAPDVAELALGVAWLVAAGPRTRGRIAQAAQPIAGLSSRLRNEGALRQHVDALAAR</sequence>
<reference evidence="2 3" key="1">
    <citation type="submission" date="2018-08" db="EMBL/GenBank/DDBJ databases">
        <title>Genomic Encyclopedia of Archaeal and Bacterial Type Strains, Phase II (KMG-II): from individual species to whole genera.</title>
        <authorList>
            <person name="Goeker M."/>
        </authorList>
    </citation>
    <scope>NUCLEOTIDE SEQUENCE [LARGE SCALE GENOMIC DNA]</scope>
    <source>
        <strain evidence="2 3">DSM 2261</strain>
    </source>
</reference>
<feature type="compositionally biased region" description="Basic and acidic residues" evidence="1">
    <location>
        <begin position="98"/>
        <end position="115"/>
    </location>
</feature>
<dbReference type="InterPro" id="IPR008930">
    <property type="entry name" value="Terpenoid_cyclase/PrenylTrfase"/>
</dbReference>
<evidence type="ECO:0000313" key="3">
    <source>
        <dbReference type="Proteomes" id="UP000256345"/>
    </source>
</evidence>
<dbReference type="SUPFAM" id="SSF48239">
    <property type="entry name" value="Terpenoid cyclases/Protein prenyltransferases"/>
    <property type="match status" value="1"/>
</dbReference>
<proteinExistence type="predicted"/>
<feature type="compositionally biased region" description="Basic and acidic residues" evidence="1">
    <location>
        <begin position="78"/>
        <end position="91"/>
    </location>
</feature>
<dbReference type="Proteomes" id="UP000256345">
    <property type="component" value="Unassembled WGS sequence"/>
</dbReference>
<protein>
    <submittedName>
        <fullName evidence="2">Ca-activated chloride channel family protein</fullName>
    </submittedName>
</protein>
<comment type="caution">
    <text evidence="2">The sequence shown here is derived from an EMBL/GenBank/DDBJ whole genome shotgun (WGS) entry which is preliminary data.</text>
</comment>
<feature type="region of interest" description="Disordered" evidence="1">
    <location>
        <begin position="1"/>
        <end position="37"/>
    </location>
</feature>
<evidence type="ECO:0000256" key="1">
    <source>
        <dbReference type="SAM" id="MobiDB-lite"/>
    </source>
</evidence>
<dbReference type="EMBL" id="QUMU01000004">
    <property type="protein sequence ID" value="REG33212.1"/>
    <property type="molecule type" value="Genomic_DNA"/>
</dbReference>
<name>A0ABX9K4T9_9BACT</name>
<organism evidence="2 3">
    <name type="scientific">Archangium gephyra</name>
    <dbReference type="NCBI Taxonomy" id="48"/>
    <lineage>
        <taxon>Bacteria</taxon>
        <taxon>Pseudomonadati</taxon>
        <taxon>Myxococcota</taxon>
        <taxon>Myxococcia</taxon>
        <taxon>Myxococcales</taxon>
        <taxon>Cystobacterineae</taxon>
        <taxon>Archangiaceae</taxon>
        <taxon>Archangium</taxon>
    </lineage>
</organism>
<keyword evidence="3" id="KW-1185">Reference proteome</keyword>
<feature type="region of interest" description="Disordered" evidence="1">
    <location>
        <begin position="78"/>
        <end position="116"/>
    </location>
</feature>
<accession>A0ABX9K4T9</accession>
<gene>
    <name evidence="2" type="ORF">ATI61_104503</name>
</gene>